<dbReference type="InterPro" id="IPR016147">
    <property type="entry name" value="Pili_assmbl_chaperone_N"/>
</dbReference>
<dbReference type="Gene3D" id="2.60.40.10">
    <property type="entry name" value="Immunoglobulins"/>
    <property type="match status" value="2"/>
</dbReference>
<evidence type="ECO:0000313" key="11">
    <source>
        <dbReference type="Proteomes" id="UP000251313"/>
    </source>
</evidence>
<dbReference type="Proteomes" id="UP000251313">
    <property type="component" value="Unassembled WGS sequence"/>
</dbReference>
<organism evidence="10 11">
    <name type="scientific">Yokenella regensburgei</name>
    <dbReference type="NCBI Taxonomy" id="158877"/>
    <lineage>
        <taxon>Bacteria</taxon>
        <taxon>Pseudomonadati</taxon>
        <taxon>Pseudomonadota</taxon>
        <taxon>Gammaproteobacteria</taxon>
        <taxon>Enterobacterales</taxon>
        <taxon>Enterobacteriaceae</taxon>
        <taxon>Yokenella</taxon>
    </lineage>
</organism>
<evidence type="ECO:0000259" key="8">
    <source>
        <dbReference type="Pfam" id="PF00345"/>
    </source>
</evidence>
<dbReference type="EMBL" id="UAVL01000020">
    <property type="protein sequence ID" value="SQA65169.1"/>
    <property type="molecule type" value="Genomic_DNA"/>
</dbReference>
<feature type="domain" description="Pili assembly chaperone N-terminal" evidence="8">
    <location>
        <begin position="22"/>
        <end position="140"/>
    </location>
</feature>
<dbReference type="SUPFAM" id="SSF49584">
    <property type="entry name" value="Periplasmic chaperone C-domain"/>
    <property type="match status" value="1"/>
</dbReference>
<protein>
    <submittedName>
        <fullName evidence="10">Chaperone protein fimC</fullName>
    </submittedName>
</protein>
<evidence type="ECO:0000256" key="6">
    <source>
        <dbReference type="ARBA" id="ARBA00023186"/>
    </source>
</evidence>
<feature type="domain" description="Pili assembly chaperone C-terminal" evidence="9">
    <location>
        <begin position="163"/>
        <end position="219"/>
    </location>
</feature>
<dbReference type="InterPro" id="IPR018046">
    <property type="entry name" value="Pili_assmbl_chaperone_CS"/>
</dbReference>
<reference evidence="10 11" key="1">
    <citation type="submission" date="2018-06" db="EMBL/GenBank/DDBJ databases">
        <authorList>
            <consortium name="Pathogen Informatics"/>
            <person name="Doyle S."/>
        </authorList>
    </citation>
    <scope>NUCLEOTIDE SEQUENCE [LARGE SCALE GENOMIC DNA]</scope>
    <source>
        <strain evidence="10 11">NCTC11967</strain>
    </source>
</reference>
<dbReference type="PRINTS" id="PR00969">
    <property type="entry name" value="CHAPERONPILI"/>
</dbReference>
<proteinExistence type="inferred from homology"/>
<accession>A0AB38G0H7</accession>
<evidence type="ECO:0000256" key="7">
    <source>
        <dbReference type="RuleBase" id="RU003918"/>
    </source>
</evidence>
<keyword evidence="6 7" id="KW-0143">Chaperone</keyword>
<dbReference type="Pfam" id="PF00345">
    <property type="entry name" value="PapD_N"/>
    <property type="match status" value="1"/>
</dbReference>
<dbReference type="FunFam" id="2.60.40.10:FF:000458">
    <property type="entry name" value="Molecular chaperone FimC"/>
    <property type="match status" value="1"/>
</dbReference>
<gene>
    <name evidence="10" type="primary">fimC_3</name>
    <name evidence="10" type="ORF">NCTC11967_04195</name>
</gene>
<evidence type="ECO:0000256" key="1">
    <source>
        <dbReference type="ARBA" id="ARBA00004418"/>
    </source>
</evidence>
<evidence type="ECO:0000256" key="3">
    <source>
        <dbReference type="ARBA" id="ARBA00022558"/>
    </source>
</evidence>
<dbReference type="InterPro" id="IPR050643">
    <property type="entry name" value="Periplasmic_pilus_chap"/>
</dbReference>
<evidence type="ECO:0000256" key="4">
    <source>
        <dbReference type="ARBA" id="ARBA00022729"/>
    </source>
</evidence>
<comment type="caution">
    <text evidence="10">The sequence shown here is derived from an EMBL/GenBank/DDBJ whole genome shotgun (WGS) entry which is preliminary data.</text>
</comment>
<dbReference type="InterPro" id="IPR036316">
    <property type="entry name" value="Pili_assmbl_chap_C_dom_sf"/>
</dbReference>
<dbReference type="SUPFAM" id="SSF49354">
    <property type="entry name" value="PapD-like"/>
    <property type="match status" value="1"/>
</dbReference>
<keyword evidence="4" id="KW-0732">Signal</keyword>
<dbReference type="InterPro" id="IPR013783">
    <property type="entry name" value="Ig-like_fold"/>
</dbReference>
<comment type="similarity">
    <text evidence="2 7">Belongs to the periplasmic pilus chaperone family.</text>
</comment>
<dbReference type="GO" id="GO:0030288">
    <property type="term" value="C:outer membrane-bounded periplasmic space"/>
    <property type="evidence" value="ECO:0007669"/>
    <property type="project" value="InterPro"/>
</dbReference>
<dbReference type="InterPro" id="IPR008962">
    <property type="entry name" value="PapD-like_sf"/>
</dbReference>
<dbReference type="PANTHER" id="PTHR30251:SF11">
    <property type="entry name" value="CHAPERONE PROTEIN FIMC-RELATED"/>
    <property type="match status" value="1"/>
</dbReference>
<keyword evidence="5" id="KW-0574">Periplasm</keyword>
<name>A0AB38G0H7_9ENTR</name>
<dbReference type="PANTHER" id="PTHR30251">
    <property type="entry name" value="PILUS ASSEMBLY CHAPERONE"/>
    <property type="match status" value="1"/>
</dbReference>
<evidence type="ECO:0000256" key="5">
    <source>
        <dbReference type="ARBA" id="ARBA00022764"/>
    </source>
</evidence>
<evidence type="ECO:0000256" key="2">
    <source>
        <dbReference type="ARBA" id="ARBA00007399"/>
    </source>
</evidence>
<dbReference type="InterPro" id="IPR016148">
    <property type="entry name" value="Pili_assmbl_chaperone_C"/>
</dbReference>
<dbReference type="GO" id="GO:0071555">
    <property type="term" value="P:cell wall organization"/>
    <property type="evidence" value="ECO:0007669"/>
    <property type="project" value="InterPro"/>
</dbReference>
<evidence type="ECO:0000259" key="9">
    <source>
        <dbReference type="Pfam" id="PF02753"/>
    </source>
</evidence>
<comment type="subcellular location">
    <subcellularLocation>
        <location evidence="1 7">Periplasm</location>
    </subcellularLocation>
</comment>
<keyword evidence="3" id="KW-1029">Fimbrium biogenesis</keyword>
<evidence type="ECO:0000313" key="10">
    <source>
        <dbReference type="EMBL" id="SQA65169.1"/>
    </source>
</evidence>
<dbReference type="InterPro" id="IPR001829">
    <property type="entry name" value="Pili_assmbl_chaperone_bac"/>
</dbReference>
<dbReference type="Pfam" id="PF02753">
    <property type="entry name" value="PapD_C"/>
    <property type="match status" value="1"/>
</dbReference>
<sequence length="229" mass="25704">MCNRILLMIVTVLFSQYCYSSGIQIGRTRVIYEANKKEVALPLTNKDSQSPWLIQSWVDTGDGKTRGPFIITPPLFRLDPQKEQSLRIAWNGTPLPADRESLFYLNVHSIPAVGKDEEDKNVLHLIYKMRMKLFWRPQGLDGTPGEGCKNLHFKSDAGTFSVLNNSRYFIIFDSLKVGSTALDDIEMVPPLGQVSHPLPMAAGNSQVVWHCITDYGNASTRYSAPVERG</sequence>
<dbReference type="PROSITE" id="PS00635">
    <property type="entry name" value="PILI_CHAPERONE"/>
    <property type="match status" value="1"/>
</dbReference>
<dbReference type="AlphaFoldDB" id="A0AB38G0H7"/>